<accession>A0A095AAP2</accession>
<comment type="similarity">
    <text evidence="1 2">Belongs to the metallophosphoesterase superfamily. YfcE family.</text>
</comment>
<evidence type="ECO:0000313" key="3">
    <source>
        <dbReference type="EMBL" id="SPE21786.1"/>
    </source>
</evidence>
<dbReference type="GeneID" id="57133237"/>
<dbReference type="InterPro" id="IPR000979">
    <property type="entry name" value="Phosphodiesterase_MJ0936/Vps29"/>
</dbReference>
<evidence type="ECO:0000313" key="4">
    <source>
        <dbReference type="Proteomes" id="UP000239650"/>
    </source>
</evidence>
<dbReference type="CDD" id="cd00841">
    <property type="entry name" value="MPP_YfcE"/>
    <property type="match status" value="1"/>
</dbReference>
<organism evidence="3 4">
    <name type="scientific">Latilactobacillus sakei</name>
    <name type="common">Lactobacillus sakei</name>
    <dbReference type="NCBI Taxonomy" id="1599"/>
    <lineage>
        <taxon>Bacteria</taxon>
        <taxon>Bacillati</taxon>
        <taxon>Bacillota</taxon>
        <taxon>Bacilli</taxon>
        <taxon>Lactobacillales</taxon>
        <taxon>Lactobacillaceae</taxon>
        <taxon>Latilactobacillus</taxon>
    </lineage>
</organism>
<sequence length="173" mass="19395">MRLVVVSDSHGDRDILVQLVAHYKDEVVTFLHCGDSELTTTDSLFQQMTVVQGNMDFNGHFPEQVVVPVGAQKAFLTHGHLYGVNFDLTRLMLAAQAEGAQLAFYGHTHQLACEMHQGLLVLNPGSISQPRGQFQPLGGTYAVVDITATDYQVQYYDRHFEKVPQLQFKFKRA</sequence>
<protein>
    <recommendedName>
        <fullName evidence="2">Phosphoesterase</fullName>
        <ecNumber evidence="2">3.1.4.-</ecNumber>
    </recommendedName>
</protein>
<dbReference type="GO" id="GO:0016787">
    <property type="term" value="F:hydrolase activity"/>
    <property type="evidence" value="ECO:0007669"/>
    <property type="project" value="UniProtKB-UniRule"/>
</dbReference>
<dbReference type="InterPro" id="IPR029052">
    <property type="entry name" value="Metallo-depent_PP-like"/>
</dbReference>
<reference evidence="3 4" key="1">
    <citation type="submission" date="2018-02" db="EMBL/GenBank/DDBJ databases">
        <authorList>
            <person name="Rodrigo-Torres L."/>
            <person name="Arahal R. D."/>
            <person name="Lucena T."/>
        </authorList>
    </citation>
    <scope>NUCLEOTIDE SEQUENCE [LARGE SCALE GENOMIC DNA]</scope>
    <source>
        <strain evidence="3 4">CECT 9267</strain>
    </source>
</reference>
<dbReference type="RefSeq" id="WP_011374116.1">
    <property type="nucleotide sequence ID" value="NZ_BJLN01000004.1"/>
</dbReference>
<evidence type="ECO:0000256" key="1">
    <source>
        <dbReference type="ARBA" id="ARBA00008950"/>
    </source>
</evidence>
<dbReference type="EMBL" id="OKRC01000007">
    <property type="protein sequence ID" value="SPE21786.1"/>
    <property type="molecule type" value="Genomic_DNA"/>
</dbReference>
<dbReference type="SUPFAM" id="SSF56300">
    <property type="entry name" value="Metallo-dependent phosphatases"/>
    <property type="match status" value="1"/>
</dbReference>
<comment type="cofactor">
    <cofactor evidence="2">
        <name>a divalent metal cation</name>
        <dbReference type="ChEBI" id="CHEBI:60240"/>
    </cofactor>
</comment>
<proteinExistence type="inferred from homology"/>
<gene>
    <name evidence="3" type="ORF">LAS9267_01479</name>
</gene>
<dbReference type="InterPro" id="IPR041802">
    <property type="entry name" value="MPP_YfcE"/>
</dbReference>
<evidence type="ECO:0000256" key="2">
    <source>
        <dbReference type="RuleBase" id="RU362039"/>
    </source>
</evidence>
<dbReference type="Proteomes" id="UP000239650">
    <property type="component" value="Unassembled WGS sequence"/>
</dbReference>
<dbReference type="PANTHER" id="PTHR11124">
    <property type="entry name" value="VACUOLAR SORTING PROTEIN VPS29"/>
    <property type="match status" value="1"/>
</dbReference>
<dbReference type="AlphaFoldDB" id="A0A095AAP2"/>
<dbReference type="EC" id="3.1.4.-" evidence="2"/>
<dbReference type="Gene3D" id="3.60.21.10">
    <property type="match status" value="1"/>
</dbReference>
<keyword evidence="2" id="KW-0479">Metal-binding</keyword>
<comment type="caution">
    <text evidence="3">The sequence shown here is derived from an EMBL/GenBank/DDBJ whole genome shotgun (WGS) entry which is preliminary data.</text>
</comment>
<dbReference type="GO" id="GO:0046872">
    <property type="term" value="F:metal ion binding"/>
    <property type="evidence" value="ECO:0007669"/>
    <property type="project" value="UniProtKB-KW"/>
</dbReference>
<dbReference type="OMA" id="ICFGHSH"/>
<name>A0A095AAP2_LATSK</name>
<dbReference type="NCBIfam" id="TIGR00040">
    <property type="entry name" value="yfcE"/>
    <property type="match status" value="1"/>
</dbReference>
<dbReference type="Pfam" id="PF12850">
    <property type="entry name" value="Metallophos_2"/>
    <property type="match status" value="1"/>
</dbReference>
<dbReference type="InterPro" id="IPR024654">
    <property type="entry name" value="Calcineurin-like_PHP_lpxH"/>
</dbReference>